<dbReference type="CDD" id="cd11326">
    <property type="entry name" value="AmyAc_Glg_debranch"/>
    <property type="match status" value="1"/>
</dbReference>
<dbReference type="InterPro" id="IPR017853">
    <property type="entry name" value="GH"/>
</dbReference>
<dbReference type="SUPFAM" id="SSF51445">
    <property type="entry name" value="(Trans)glycosidases"/>
    <property type="match status" value="1"/>
</dbReference>
<dbReference type="InterPro" id="IPR011837">
    <property type="entry name" value="Glycogen_debranch_GlgX"/>
</dbReference>
<dbReference type="PANTHER" id="PTHR43002">
    <property type="entry name" value="GLYCOGEN DEBRANCHING ENZYME"/>
    <property type="match status" value="1"/>
</dbReference>
<reference evidence="6 7" key="1">
    <citation type="journal article" date="2024" name="Proc. Natl. Acad. Sci. U.S.A.">
        <title>The evolutionary genomics of adaptation to stress in wild rhizobium bacteria.</title>
        <authorList>
            <person name="Kehlet-Delgado H."/>
            <person name="Montoya A.P."/>
            <person name="Jensen K.T."/>
            <person name="Wendlandt C.E."/>
            <person name="Dexheimer C."/>
            <person name="Roberts M."/>
            <person name="Torres Martinez L."/>
            <person name="Friesen M.L."/>
            <person name="Griffitts J.S."/>
            <person name="Porter S.S."/>
        </authorList>
    </citation>
    <scope>NUCLEOTIDE SEQUENCE [LARGE SCALE GENOMIC DNA]</scope>
    <source>
        <strain evidence="6 7">M0641</strain>
    </source>
</reference>
<proteinExistence type="inferred from homology"/>
<evidence type="ECO:0000259" key="5">
    <source>
        <dbReference type="SMART" id="SM00642"/>
    </source>
</evidence>
<keyword evidence="3" id="KW-0326">Glycosidase</keyword>
<dbReference type="NCBIfam" id="TIGR02100">
    <property type="entry name" value="glgX_debranch"/>
    <property type="match status" value="1"/>
</dbReference>
<evidence type="ECO:0000313" key="7">
    <source>
        <dbReference type="Proteomes" id="UP001433071"/>
    </source>
</evidence>
<dbReference type="InterPro" id="IPR013780">
    <property type="entry name" value="Glyco_hydro_b"/>
</dbReference>
<comment type="similarity">
    <text evidence="1">Belongs to the glycosyl hydrolase 13 family.</text>
</comment>
<dbReference type="Pfam" id="PF02922">
    <property type="entry name" value="CBM_48"/>
    <property type="match status" value="1"/>
</dbReference>
<dbReference type="InterPro" id="IPR013783">
    <property type="entry name" value="Ig-like_fold"/>
</dbReference>
<sequence length="666" mass="72935">MTQLGATITRDGIRFAAWSSSARRLWVSIFDDAGSRETDRLDLQPEGEGVYALFVAGLAGGARYGFRADGDYAPERGLWFDPEKLLTDPYAVEIDRPYQHHWRLAARRNEGADTASLMPKTIASAPSKPLPAKAPLFAPGGLIYELNVRSFTRLHPDVPEAQRGTIAALAHPAIIEHLKKIGVSAVELMPVTAWIDERHLPPLGLSNAWGYNPVTFMALDPRLAPGGLTELRDTVAALRRAGIGTILDLVFNHTGESDRLGPTLSLRGLDNRAYYRHEADNRLVNDTGTGNTVACDHPIVREMVLDTLRHFVRYAGVDGFRFDLAPVLGRVDGIFDQEAPLLQAIAGDPILADRVLIAEPWDIGPNGYQLGNFRPPYLEWNDRYRDDIRRFWRGDAGAIGALATRLAGSSDVFAKERRSASRTVNFIAAHDGMTLADIVAYEAKHNQANGEKNRDGHNENLSWNNGVEGETPDKAVAEARSGDCRALLATLFASRGTTMLTAGDEFGRTQKGNNNAYAQDNAITWLDWAGRDLALEAHVSALAALRRAAPALSDTRFLTGEPPTGSDVPDVAWLTETGAPLGEADWNDAARHRLIMLLGNTAEGRLAVIVNGDRRQCVFTLPVREGFQWQPAVETQAADLARPLPGRSVNFMIERRTAKVRARKGS</sequence>
<evidence type="ECO:0000256" key="2">
    <source>
        <dbReference type="ARBA" id="ARBA00022801"/>
    </source>
</evidence>
<feature type="domain" description="Glycosyl hydrolase family 13 catalytic" evidence="5">
    <location>
        <begin position="145"/>
        <end position="546"/>
    </location>
</feature>
<gene>
    <name evidence="6" type="primary">glgX</name>
    <name evidence="6" type="ORF">NKI36_21645</name>
</gene>
<evidence type="ECO:0000256" key="3">
    <source>
        <dbReference type="ARBA" id="ARBA00023295"/>
    </source>
</evidence>
<keyword evidence="2" id="KW-0378">Hydrolase</keyword>
<dbReference type="Gene3D" id="2.60.40.1180">
    <property type="entry name" value="Golgi alpha-mannosidase II"/>
    <property type="match status" value="1"/>
</dbReference>
<dbReference type="SUPFAM" id="SSF51011">
    <property type="entry name" value="Glycosyl hydrolase domain"/>
    <property type="match status" value="1"/>
</dbReference>
<dbReference type="InterPro" id="IPR006047">
    <property type="entry name" value="GH13_cat_dom"/>
</dbReference>
<organism evidence="6 7">
    <name type="scientific">Mesorhizobium caraganae</name>
    <dbReference type="NCBI Taxonomy" id="483206"/>
    <lineage>
        <taxon>Bacteria</taxon>
        <taxon>Pseudomonadati</taxon>
        <taxon>Pseudomonadota</taxon>
        <taxon>Alphaproteobacteria</taxon>
        <taxon>Hyphomicrobiales</taxon>
        <taxon>Phyllobacteriaceae</taxon>
        <taxon>Mesorhizobium</taxon>
    </lineage>
</organism>
<evidence type="ECO:0000313" key="6">
    <source>
        <dbReference type="EMBL" id="MER9406641.1"/>
    </source>
</evidence>
<dbReference type="Proteomes" id="UP001433071">
    <property type="component" value="Unassembled WGS sequence"/>
</dbReference>
<dbReference type="SUPFAM" id="SSF81296">
    <property type="entry name" value="E set domains"/>
    <property type="match status" value="1"/>
</dbReference>
<accession>A0ABV1Z4A8</accession>
<dbReference type="CDD" id="cd02856">
    <property type="entry name" value="E_set_GDE_Isoamylase_N"/>
    <property type="match status" value="1"/>
</dbReference>
<dbReference type="RefSeq" id="WP_352559957.1">
    <property type="nucleotide sequence ID" value="NZ_JAMYQB010000019.1"/>
</dbReference>
<name>A0ABV1Z4A8_9HYPH</name>
<dbReference type="Gene3D" id="2.60.40.10">
    <property type="entry name" value="Immunoglobulins"/>
    <property type="match status" value="1"/>
</dbReference>
<dbReference type="InterPro" id="IPR044505">
    <property type="entry name" value="GlgX_Isoamylase_N_E_set"/>
</dbReference>
<protein>
    <submittedName>
        <fullName evidence="6">Glycogen debranching protein GlgX</fullName>
    </submittedName>
</protein>
<dbReference type="Gene3D" id="3.20.20.80">
    <property type="entry name" value="Glycosidases"/>
    <property type="match status" value="1"/>
</dbReference>
<keyword evidence="7" id="KW-1185">Reference proteome</keyword>
<comment type="caution">
    <text evidence="6">The sequence shown here is derived from an EMBL/GenBank/DDBJ whole genome shotgun (WGS) entry which is preliminary data.</text>
</comment>
<feature type="region of interest" description="Disordered" evidence="4">
    <location>
        <begin position="448"/>
        <end position="467"/>
    </location>
</feature>
<dbReference type="EMBL" id="JAMYQB010000019">
    <property type="protein sequence ID" value="MER9406641.1"/>
    <property type="molecule type" value="Genomic_DNA"/>
</dbReference>
<evidence type="ECO:0000256" key="1">
    <source>
        <dbReference type="ARBA" id="ARBA00008061"/>
    </source>
</evidence>
<evidence type="ECO:0000256" key="4">
    <source>
        <dbReference type="SAM" id="MobiDB-lite"/>
    </source>
</evidence>
<dbReference type="SMART" id="SM00642">
    <property type="entry name" value="Aamy"/>
    <property type="match status" value="1"/>
</dbReference>
<dbReference type="InterPro" id="IPR004193">
    <property type="entry name" value="Glyco_hydro_13_N"/>
</dbReference>
<dbReference type="InterPro" id="IPR014756">
    <property type="entry name" value="Ig_E-set"/>
</dbReference>